<dbReference type="AlphaFoldDB" id="A0A968GDZ5"/>
<dbReference type="Proteomes" id="UP000752013">
    <property type="component" value="Unassembled WGS sequence"/>
</dbReference>
<reference evidence="2" key="1">
    <citation type="submission" date="2020-03" db="EMBL/GenBank/DDBJ databases">
        <title>Spirochaetal bacteria isolated from arthropods constitute a novel genus Entomospira genus novum within the order Spirochaetales.</title>
        <authorList>
            <person name="Grana-Miraglia L."/>
            <person name="Sikutova S."/>
            <person name="Fingerle V."/>
            <person name="Sing A."/>
            <person name="Castillo-Ramirez S."/>
            <person name="Margos G."/>
            <person name="Rudolf I."/>
        </authorList>
    </citation>
    <scope>NUCLEOTIDE SEQUENCE</scope>
    <source>
        <strain evidence="2">BR208</strain>
    </source>
</reference>
<comment type="caution">
    <text evidence="2">The sequence shown here is derived from an EMBL/GenBank/DDBJ whole genome shotgun (WGS) entry which is preliminary data.</text>
</comment>
<evidence type="ECO:0000256" key="1">
    <source>
        <dbReference type="SAM" id="Phobius"/>
    </source>
</evidence>
<evidence type="ECO:0000313" key="3">
    <source>
        <dbReference type="Proteomes" id="UP000752013"/>
    </source>
</evidence>
<keyword evidence="1" id="KW-0472">Membrane</keyword>
<keyword evidence="1" id="KW-1133">Transmembrane helix</keyword>
<keyword evidence="3" id="KW-1185">Reference proteome</keyword>
<keyword evidence="1" id="KW-0812">Transmembrane</keyword>
<gene>
    <name evidence="2" type="ORF">HCT46_05185</name>
</gene>
<sequence length="116" mass="13685">MLYAIINFFSALYLYIVQSNPTKHTHAKWLTPLIWILLSLLMRDSYPWDKSFTWPHLYVFFFILTGVTISFATSVFVAQFPSLFNQKYNKPMLQQSLFVLISILSISLFILDFTME</sequence>
<evidence type="ECO:0000313" key="2">
    <source>
        <dbReference type="EMBL" id="NIZ47307.1"/>
    </source>
</evidence>
<feature type="transmembrane region" description="Helical" evidence="1">
    <location>
        <begin position="58"/>
        <end position="80"/>
    </location>
</feature>
<accession>A0A968GDZ5</accession>
<organism evidence="2 3">
    <name type="scientific">Entomospira nematocerorum</name>
    <dbReference type="NCBI Taxonomy" id="2719987"/>
    <lineage>
        <taxon>Bacteria</taxon>
        <taxon>Pseudomonadati</taxon>
        <taxon>Spirochaetota</taxon>
        <taxon>Spirochaetia</taxon>
        <taxon>Spirochaetales</taxon>
        <taxon>Spirochaetaceae</taxon>
        <taxon>Entomospira</taxon>
    </lineage>
</organism>
<feature type="transmembrane region" description="Helical" evidence="1">
    <location>
        <begin position="92"/>
        <end position="111"/>
    </location>
</feature>
<proteinExistence type="predicted"/>
<protein>
    <submittedName>
        <fullName evidence="2">Uncharacterized protein</fullName>
    </submittedName>
</protein>
<dbReference type="RefSeq" id="WP_167703716.1">
    <property type="nucleotide sequence ID" value="NZ_CP118168.1"/>
</dbReference>
<dbReference type="EMBL" id="JAATLK010000001">
    <property type="protein sequence ID" value="NIZ47307.1"/>
    <property type="molecule type" value="Genomic_DNA"/>
</dbReference>
<name>A0A968GDZ5_9SPIO</name>